<keyword evidence="5" id="KW-0539">Nucleus</keyword>
<sequence>MKINLNFFNFIKVDETDIQKKDIQRQRTTSSSTELSEEQLQSSVARVLHSTFKQPSECRLYLTETAEQLKQNHMSIRDLTSNAIMEVLSLIAKGNNPFKNLQQANTDMCDTASVGSFSTSPTQNFSPSPSPVGACPIPLLTMKNTEENNETPLTLAINFLMESYNRVSVEERNHPKKSSIPPLSEVLTELRAQIIHYTTLVVQGYIVPNEDTSKSPLLTPILQQTIPRGFLTELVTRTHTNDKLFSNVVSPILQCLFKMMQNASIVGDEHRIPIQTLFELADIRCGSRPICTLITKQIQFMPEPCTPAQGREVMRSSFLGPFICVSVFAEDEPKVAEKFFSGNSSSDKSLIQTLQLELENTRGLQHRIFHFMMANQESRDSCLNYIAQLLKYNEKRSQLQMEERTLAGDGFMLNLLSILQNLSVKIKLNKMDFMYPFHPGSLITIKNDTRLKFTSQEVSDWLDEFGEYNFILSVLSTLVPS</sequence>
<evidence type="ECO:0000259" key="6">
    <source>
        <dbReference type="Pfam" id="PF10408"/>
    </source>
</evidence>
<dbReference type="EMBL" id="JANEYF010004049">
    <property type="protein sequence ID" value="KAJ8932414.1"/>
    <property type="molecule type" value="Genomic_DNA"/>
</dbReference>
<reference evidence="7" key="1">
    <citation type="journal article" date="2023" name="Insect Mol. Biol.">
        <title>Genome sequencing provides insights into the evolution of gene families encoding plant cell wall-degrading enzymes in longhorned beetles.</title>
        <authorList>
            <person name="Shin N.R."/>
            <person name="Okamura Y."/>
            <person name="Kirsch R."/>
            <person name="Pauchet Y."/>
        </authorList>
    </citation>
    <scope>NUCLEOTIDE SEQUENCE</scope>
    <source>
        <strain evidence="7">RBIC_L_NR</strain>
    </source>
</reference>
<comment type="subcellular location">
    <subcellularLocation>
        <location evidence="1">Nucleus</location>
    </subcellularLocation>
</comment>
<dbReference type="PANTHER" id="PTHR13931:SF2">
    <property type="entry name" value="UBIQUITIN CONJUGATION FACTOR E4 B"/>
    <property type="match status" value="1"/>
</dbReference>
<evidence type="ECO:0000313" key="8">
    <source>
        <dbReference type="Proteomes" id="UP001162156"/>
    </source>
</evidence>
<organism evidence="7 8">
    <name type="scientific">Rhamnusium bicolor</name>
    <dbReference type="NCBI Taxonomy" id="1586634"/>
    <lineage>
        <taxon>Eukaryota</taxon>
        <taxon>Metazoa</taxon>
        <taxon>Ecdysozoa</taxon>
        <taxon>Arthropoda</taxon>
        <taxon>Hexapoda</taxon>
        <taxon>Insecta</taxon>
        <taxon>Pterygota</taxon>
        <taxon>Neoptera</taxon>
        <taxon>Endopterygota</taxon>
        <taxon>Coleoptera</taxon>
        <taxon>Polyphaga</taxon>
        <taxon>Cucujiformia</taxon>
        <taxon>Chrysomeloidea</taxon>
        <taxon>Cerambycidae</taxon>
        <taxon>Lepturinae</taxon>
        <taxon>Rhagiini</taxon>
        <taxon>Rhamnusium</taxon>
    </lineage>
</organism>
<proteinExistence type="predicted"/>
<evidence type="ECO:0000313" key="7">
    <source>
        <dbReference type="EMBL" id="KAJ8932414.1"/>
    </source>
</evidence>
<keyword evidence="4" id="KW-0833">Ubl conjugation pathway</keyword>
<name>A0AAV8X129_9CUCU</name>
<comment type="caution">
    <text evidence="7">The sequence shown here is derived from an EMBL/GenBank/DDBJ whole genome shotgun (WGS) entry which is preliminary data.</text>
</comment>
<dbReference type="GO" id="GO:0000151">
    <property type="term" value="C:ubiquitin ligase complex"/>
    <property type="evidence" value="ECO:0007669"/>
    <property type="project" value="InterPro"/>
</dbReference>
<comment type="pathway">
    <text evidence="2">Protein modification; protein ubiquitination.</text>
</comment>
<protein>
    <recommendedName>
        <fullName evidence="6">Ubiquitin conjugation factor E4 core domain-containing protein</fullName>
    </recommendedName>
</protein>
<evidence type="ECO:0000256" key="5">
    <source>
        <dbReference type="ARBA" id="ARBA00023242"/>
    </source>
</evidence>
<evidence type="ECO:0000256" key="2">
    <source>
        <dbReference type="ARBA" id="ARBA00004906"/>
    </source>
</evidence>
<evidence type="ECO:0000256" key="4">
    <source>
        <dbReference type="ARBA" id="ARBA00022786"/>
    </source>
</evidence>
<evidence type="ECO:0000256" key="1">
    <source>
        <dbReference type="ARBA" id="ARBA00004123"/>
    </source>
</evidence>
<accession>A0AAV8X129</accession>
<dbReference type="InterPro" id="IPR045132">
    <property type="entry name" value="UBE4"/>
</dbReference>
<keyword evidence="8" id="KW-1185">Reference proteome</keyword>
<dbReference type="Pfam" id="PF10408">
    <property type="entry name" value="Ufd2P_core"/>
    <property type="match status" value="1"/>
</dbReference>
<evidence type="ECO:0000256" key="3">
    <source>
        <dbReference type="ARBA" id="ARBA00022679"/>
    </source>
</evidence>
<dbReference type="GO" id="GO:0005737">
    <property type="term" value="C:cytoplasm"/>
    <property type="evidence" value="ECO:0007669"/>
    <property type="project" value="TreeGrafter"/>
</dbReference>
<feature type="domain" description="Ubiquitin conjugation factor E4 core" evidence="6">
    <location>
        <begin position="319"/>
        <end position="472"/>
    </location>
</feature>
<dbReference type="GO" id="GO:0036503">
    <property type="term" value="P:ERAD pathway"/>
    <property type="evidence" value="ECO:0007669"/>
    <property type="project" value="InterPro"/>
</dbReference>
<gene>
    <name evidence="7" type="ORF">NQ314_014671</name>
</gene>
<dbReference type="Proteomes" id="UP001162156">
    <property type="component" value="Unassembled WGS sequence"/>
</dbReference>
<dbReference type="GO" id="GO:0006511">
    <property type="term" value="P:ubiquitin-dependent protein catabolic process"/>
    <property type="evidence" value="ECO:0007669"/>
    <property type="project" value="InterPro"/>
</dbReference>
<keyword evidence="3" id="KW-0808">Transferase</keyword>
<dbReference type="AlphaFoldDB" id="A0AAV8X129"/>
<dbReference type="PANTHER" id="PTHR13931">
    <property type="entry name" value="UBIQUITINATION FACTOR E4"/>
    <property type="match status" value="1"/>
</dbReference>
<dbReference type="GO" id="GO:0034450">
    <property type="term" value="F:ubiquitin-ubiquitin ligase activity"/>
    <property type="evidence" value="ECO:0007669"/>
    <property type="project" value="InterPro"/>
</dbReference>
<dbReference type="InterPro" id="IPR019474">
    <property type="entry name" value="Ub_conjug_fac_E4_core"/>
</dbReference>
<dbReference type="GO" id="GO:0005634">
    <property type="term" value="C:nucleus"/>
    <property type="evidence" value="ECO:0007669"/>
    <property type="project" value="UniProtKB-SubCell"/>
</dbReference>
<dbReference type="GO" id="GO:0000209">
    <property type="term" value="P:protein polyubiquitination"/>
    <property type="evidence" value="ECO:0007669"/>
    <property type="project" value="TreeGrafter"/>
</dbReference>